<dbReference type="AlphaFoldDB" id="A0A6G4X1Z1"/>
<reference evidence="2 3" key="1">
    <citation type="submission" date="2020-02" db="EMBL/GenBank/DDBJ databases">
        <title>Whole-genome analyses of novel actinobacteria.</title>
        <authorList>
            <person name="Sahin N."/>
            <person name="Tatar D."/>
        </authorList>
    </citation>
    <scope>NUCLEOTIDE SEQUENCE [LARGE SCALE GENOMIC DNA]</scope>
    <source>
        <strain evidence="2 3">SB3404</strain>
    </source>
</reference>
<evidence type="ECO:0000313" key="3">
    <source>
        <dbReference type="Proteomes" id="UP000477722"/>
    </source>
</evidence>
<dbReference type="InterPro" id="IPR007278">
    <property type="entry name" value="DUF397"/>
</dbReference>
<dbReference type="EMBL" id="JAAKZZ010000243">
    <property type="protein sequence ID" value="NGO70900.1"/>
    <property type="molecule type" value="Genomic_DNA"/>
</dbReference>
<accession>A0A6G4X1Z1</accession>
<dbReference type="Proteomes" id="UP000477722">
    <property type="component" value="Unassembled WGS sequence"/>
</dbReference>
<keyword evidence="3" id="KW-1185">Reference proteome</keyword>
<organism evidence="2 3">
    <name type="scientific">Streptomyces boncukensis</name>
    <dbReference type="NCBI Taxonomy" id="2711219"/>
    <lineage>
        <taxon>Bacteria</taxon>
        <taxon>Bacillati</taxon>
        <taxon>Actinomycetota</taxon>
        <taxon>Actinomycetes</taxon>
        <taxon>Kitasatosporales</taxon>
        <taxon>Streptomycetaceae</taxon>
        <taxon>Streptomyces</taxon>
    </lineage>
</organism>
<comment type="caution">
    <text evidence="2">The sequence shown here is derived from an EMBL/GenBank/DDBJ whole genome shotgun (WGS) entry which is preliminary data.</text>
</comment>
<gene>
    <name evidence="2" type="ORF">G5C65_21585</name>
</gene>
<proteinExistence type="predicted"/>
<feature type="domain" description="DUF397" evidence="1">
    <location>
        <begin position="10"/>
        <end position="61"/>
    </location>
</feature>
<sequence length="66" mass="6925">MLDASESGITWRKSRYSGANSNCVEAGSYGPKTAVRDSKAPWGPALTFPAGTWTAFTSALKGGRLS</sequence>
<evidence type="ECO:0000313" key="2">
    <source>
        <dbReference type="EMBL" id="NGO70900.1"/>
    </source>
</evidence>
<evidence type="ECO:0000259" key="1">
    <source>
        <dbReference type="Pfam" id="PF04149"/>
    </source>
</evidence>
<dbReference type="Pfam" id="PF04149">
    <property type="entry name" value="DUF397"/>
    <property type="match status" value="1"/>
</dbReference>
<name>A0A6G4X1Z1_9ACTN</name>
<protein>
    <submittedName>
        <fullName evidence="2">DUF397 domain-containing protein</fullName>
    </submittedName>
</protein>